<protein>
    <submittedName>
        <fullName evidence="1">Uncharacterized protein</fullName>
    </submittedName>
</protein>
<accession>A0A2T7P5T2</accession>
<organism evidence="1 2">
    <name type="scientific">Pomacea canaliculata</name>
    <name type="common">Golden apple snail</name>
    <dbReference type="NCBI Taxonomy" id="400727"/>
    <lineage>
        <taxon>Eukaryota</taxon>
        <taxon>Metazoa</taxon>
        <taxon>Spiralia</taxon>
        <taxon>Lophotrochozoa</taxon>
        <taxon>Mollusca</taxon>
        <taxon>Gastropoda</taxon>
        <taxon>Caenogastropoda</taxon>
        <taxon>Architaenioglossa</taxon>
        <taxon>Ampullarioidea</taxon>
        <taxon>Ampullariidae</taxon>
        <taxon>Pomacea</taxon>
    </lineage>
</organism>
<keyword evidence="2" id="KW-1185">Reference proteome</keyword>
<evidence type="ECO:0000313" key="1">
    <source>
        <dbReference type="EMBL" id="PVD28785.1"/>
    </source>
</evidence>
<dbReference type="EMBL" id="PZQS01000006">
    <property type="protein sequence ID" value="PVD28785.1"/>
    <property type="molecule type" value="Genomic_DNA"/>
</dbReference>
<evidence type="ECO:0000313" key="2">
    <source>
        <dbReference type="Proteomes" id="UP000245119"/>
    </source>
</evidence>
<proteinExistence type="predicted"/>
<dbReference type="Proteomes" id="UP000245119">
    <property type="component" value="Linkage Group LG6"/>
</dbReference>
<dbReference type="AlphaFoldDB" id="A0A2T7P5T2"/>
<gene>
    <name evidence="1" type="ORF">C0Q70_11380</name>
</gene>
<sequence length="89" mass="9919">MLQITGEDEVELKSLMGAAMMQERVSSYRVIVSSTKSFLRMSSSTSAFRSRSCENLVQIQPPGSFHLFHSHLEDVESTDEAAEGERHAV</sequence>
<comment type="caution">
    <text evidence="1">The sequence shown here is derived from an EMBL/GenBank/DDBJ whole genome shotgun (WGS) entry which is preliminary data.</text>
</comment>
<name>A0A2T7P5T2_POMCA</name>
<reference evidence="1 2" key="1">
    <citation type="submission" date="2018-04" db="EMBL/GenBank/DDBJ databases">
        <title>The genome of golden apple snail Pomacea canaliculata provides insight into stress tolerance and invasive adaptation.</title>
        <authorList>
            <person name="Liu C."/>
            <person name="Liu B."/>
            <person name="Ren Y."/>
            <person name="Zhang Y."/>
            <person name="Wang H."/>
            <person name="Li S."/>
            <person name="Jiang F."/>
            <person name="Yin L."/>
            <person name="Zhang G."/>
            <person name="Qian W."/>
            <person name="Fan W."/>
        </authorList>
    </citation>
    <scope>NUCLEOTIDE SEQUENCE [LARGE SCALE GENOMIC DNA]</scope>
    <source>
        <strain evidence="1">SZHN2017</strain>
        <tissue evidence="1">Muscle</tissue>
    </source>
</reference>
<dbReference type="OrthoDB" id="6162331at2759"/>